<organism evidence="1 2">
    <name type="scientific">Bombilactobacillus mellifer</name>
    <dbReference type="NCBI Taxonomy" id="1218492"/>
    <lineage>
        <taxon>Bacteria</taxon>
        <taxon>Bacillati</taxon>
        <taxon>Bacillota</taxon>
        <taxon>Bacilli</taxon>
        <taxon>Lactobacillales</taxon>
        <taxon>Lactobacillaceae</taxon>
        <taxon>Bombilactobacillus</taxon>
    </lineage>
</organism>
<dbReference type="AlphaFoldDB" id="A0A0F4LNU0"/>
<dbReference type="HOGENOM" id="CLU_180138_1_0_9"/>
<reference evidence="1 2" key="1">
    <citation type="submission" date="2015-01" db="EMBL/GenBank/DDBJ databases">
        <title>Comparative genomics of the lactic acid bacteria isolated from the honey bee gut.</title>
        <authorList>
            <person name="Ellegaard K.M."/>
            <person name="Tamarit D."/>
            <person name="Javelind E."/>
            <person name="Olofsson T."/>
            <person name="Andersson S.G."/>
            <person name="Vasquez A."/>
        </authorList>
    </citation>
    <scope>NUCLEOTIDE SEQUENCE [LARGE SCALE GENOMIC DNA]</scope>
    <source>
        <strain evidence="1 2">Bin4</strain>
    </source>
</reference>
<name>A0A0F4LNU0_9LACO</name>
<dbReference type="PANTHER" id="PTHR38455">
    <property type="entry name" value="HYPOTHETICAL CYTOSOLIC PROTEIN"/>
    <property type="match status" value="1"/>
</dbReference>
<dbReference type="Pfam" id="PF06107">
    <property type="entry name" value="DUF951"/>
    <property type="match status" value="1"/>
</dbReference>
<dbReference type="EMBL" id="JXJQ01000011">
    <property type="protein sequence ID" value="KJY60497.1"/>
    <property type="molecule type" value="Genomic_DNA"/>
</dbReference>
<proteinExistence type="predicted"/>
<evidence type="ECO:0000313" key="2">
    <source>
        <dbReference type="Proteomes" id="UP000033558"/>
    </source>
</evidence>
<dbReference type="InterPro" id="IPR009296">
    <property type="entry name" value="DUF951"/>
</dbReference>
<dbReference type="Proteomes" id="UP000033558">
    <property type="component" value="Unassembled WGS sequence"/>
</dbReference>
<sequence>MYNLGDIVMMKKQHACGVNRWEVVRLGADIKVRCLGCGHQVMLKRSYFEKKFKKMITQAHEVKAESEEFYLDPQKLQIPRIFD</sequence>
<dbReference type="STRING" id="1218492.JG30_16250"/>
<keyword evidence="2" id="KW-1185">Reference proteome</keyword>
<dbReference type="PANTHER" id="PTHR38455:SF1">
    <property type="entry name" value="DUF951 DOMAIN-CONTAINING PROTEIN"/>
    <property type="match status" value="1"/>
</dbReference>
<accession>A0A0F4LNU0</accession>
<evidence type="ECO:0000313" key="1">
    <source>
        <dbReference type="EMBL" id="KJY60497.1"/>
    </source>
</evidence>
<comment type="caution">
    <text evidence="1">The sequence shown here is derived from an EMBL/GenBank/DDBJ whole genome shotgun (WGS) entry which is preliminary data.</text>
</comment>
<dbReference type="RefSeq" id="WP_046317877.1">
    <property type="nucleotide sequence ID" value="NZ_JAMBJK010000004.1"/>
</dbReference>
<gene>
    <name evidence="1" type="ORF">JG30_16250</name>
</gene>
<dbReference type="PATRIC" id="fig|1218492.5.peg.1683"/>
<protein>
    <recommendedName>
        <fullName evidence="3">DUF951 domain-containing protein</fullName>
    </recommendedName>
</protein>
<dbReference type="OrthoDB" id="9802710at2"/>
<evidence type="ECO:0008006" key="3">
    <source>
        <dbReference type="Google" id="ProtNLM"/>
    </source>
</evidence>